<keyword evidence="2" id="KW-1133">Transmembrane helix</keyword>
<dbReference type="InterPro" id="IPR018392">
    <property type="entry name" value="LysM"/>
</dbReference>
<keyword evidence="2" id="KW-0472">Membrane</keyword>
<feature type="compositionally biased region" description="Low complexity" evidence="1">
    <location>
        <begin position="170"/>
        <end position="179"/>
    </location>
</feature>
<evidence type="ECO:0000313" key="4">
    <source>
        <dbReference type="EMBL" id="TDL39512.1"/>
    </source>
</evidence>
<dbReference type="GeneID" id="64348800"/>
<feature type="compositionally biased region" description="Low complexity" evidence="1">
    <location>
        <begin position="130"/>
        <end position="155"/>
    </location>
</feature>
<evidence type="ECO:0000259" key="3">
    <source>
        <dbReference type="PROSITE" id="PS51782"/>
    </source>
</evidence>
<dbReference type="RefSeq" id="WP_133411290.1">
    <property type="nucleotide sequence ID" value="NZ_SMZT01000008.1"/>
</dbReference>
<dbReference type="Gene3D" id="3.10.350.10">
    <property type="entry name" value="LysM domain"/>
    <property type="match status" value="1"/>
</dbReference>
<accession>A0A4R5Y8S7</accession>
<dbReference type="Proteomes" id="UP000295163">
    <property type="component" value="Unassembled WGS sequence"/>
</dbReference>
<comment type="caution">
    <text evidence="4">The sequence shown here is derived from an EMBL/GenBank/DDBJ whole genome shotgun (WGS) entry which is preliminary data.</text>
</comment>
<dbReference type="EMBL" id="SMZT01000008">
    <property type="protein sequence ID" value="TDL39512.1"/>
    <property type="molecule type" value="Genomic_DNA"/>
</dbReference>
<dbReference type="InterPro" id="IPR036779">
    <property type="entry name" value="LysM_dom_sf"/>
</dbReference>
<organism evidence="4 5">
    <name type="scientific">Kocuria rosea</name>
    <name type="common">Deinococcus erythromyxa</name>
    <name type="synonym">Micrococcus rubens</name>
    <dbReference type="NCBI Taxonomy" id="1275"/>
    <lineage>
        <taxon>Bacteria</taxon>
        <taxon>Bacillati</taxon>
        <taxon>Actinomycetota</taxon>
        <taxon>Actinomycetes</taxon>
        <taxon>Micrococcales</taxon>
        <taxon>Micrococcaceae</taxon>
        <taxon>Kocuria</taxon>
    </lineage>
</organism>
<keyword evidence="2" id="KW-0812">Transmembrane</keyword>
<sequence length="264" mass="26001">MIGTPGSASTAAAPLWSVLLVPALGAATAACGAALAGAGGVRTAGGPDTGTLIGLAAAVLGCAVVAAWILATALAVLAVLAGHHRWERLAGICGRCSPALLRRAAATALGLQLLAAPAAVAVDPPSPFWGAGASAEETTSAPEETTSAAEETTPAPEAPGPAPAPDREPAPGGKSAPAPSTAPDPCFPRTGPSVAERTVDGAVTVVRGDTLWSLAAAHLGPEASDEQVARAWPRWYELNRPVLPDGPHRLLPGQRLVVPGAGGP</sequence>
<proteinExistence type="predicted"/>
<gene>
    <name evidence="4" type="ORF">E2R59_15340</name>
</gene>
<evidence type="ECO:0000256" key="2">
    <source>
        <dbReference type="SAM" id="Phobius"/>
    </source>
</evidence>
<protein>
    <submittedName>
        <fullName evidence="4">LysM peptidoglycan-binding domain-containing protein</fullName>
    </submittedName>
</protein>
<feature type="domain" description="LysM" evidence="3">
    <location>
        <begin position="201"/>
        <end position="258"/>
    </location>
</feature>
<feature type="region of interest" description="Disordered" evidence="1">
    <location>
        <begin position="129"/>
        <end position="194"/>
    </location>
</feature>
<evidence type="ECO:0000256" key="1">
    <source>
        <dbReference type="SAM" id="MobiDB-lite"/>
    </source>
</evidence>
<dbReference type="CDD" id="cd00118">
    <property type="entry name" value="LysM"/>
    <property type="match status" value="1"/>
</dbReference>
<name>A0A4R5Y8S7_KOCRO</name>
<reference evidence="4 5" key="1">
    <citation type="submission" date="2019-03" db="EMBL/GenBank/DDBJ databases">
        <title>Genome Sequencing and Assembly of Various Microbes Isolated from Partially Reclaimed Soil and Acid Mine Drainage (AMD) Site.</title>
        <authorList>
            <person name="Steinbock B."/>
            <person name="Bechtold R."/>
            <person name="Sevigny J.L."/>
            <person name="Thomas D."/>
            <person name="Cuthill L.R."/>
            <person name="Aveiro Johannsen E.J."/>
            <person name="Thomas K."/>
            <person name="Ghosh A."/>
        </authorList>
    </citation>
    <scope>NUCLEOTIDE SEQUENCE [LARGE SCALE GENOMIC DNA]</scope>
    <source>
        <strain evidence="4 5">S-A3</strain>
    </source>
</reference>
<feature type="transmembrane region" description="Helical" evidence="2">
    <location>
        <begin position="53"/>
        <end position="80"/>
    </location>
</feature>
<dbReference type="PROSITE" id="PS51782">
    <property type="entry name" value="LYSM"/>
    <property type="match status" value="1"/>
</dbReference>
<dbReference type="AlphaFoldDB" id="A0A4R5Y8S7"/>
<evidence type="ECO:0000313" key="5">
    <source>
        <dbReference type="Proteomes" id="UP000295163"/>
    </source>
</evidence>
<dbReference type="Pfam" id="PF01476">
    <property type="entry name" value="LysM"/>
    <property type="match status" value="1"/>
</dbReference>